<dbReference type="NCBIfam" id="TIGR01730">
    <property type="entry name" value="RND_mfp"/>
    <property type="match status" value="1"/>
</dbReference>
<evidence type="ECO:0000259" key="4">
    <source>
        <dbReference type="Pfam" id="PF25973"/>
    </source>
</evidence>
<dbReference type="Pfam" id="PF25973">
    <property type="entry name" value="BSH_CzcB"/>
    <property type="match status" value="1"/>
</dbReference>
<dbReference type="Gene3D" id="2.40.420.20">
    <property type="match status" value="1"/>
</dbReference>
<dbReference type="AlphaFoldDB" id="A0A1G9ET03"/>
<dbReference type="GO" id="GO:0015562">
    <property type="term" value="F:efflux transmembrane transporter activity"/>
    <property type="evidence" value="ECO:0007669"/>
    <property type="project" value="TreeGrafter"/>
</dbReference>
<feature type="domain" description="CzcB-like barrel-sandwich hybrid" evidence="4">
    <location>
        <begin position="54"/>
        <end position="194"/>
    </location>
</feature>
<sequence length="352" mass="38706">MTVIRSPRSLLGLGLLLGLSAPLAAQEALVTTARVEERAIVETVALNGSVTAPRTAHLSSDVEGRVTELPVALGDRVRAGDRLLGIDAEEIELEARSAEADVSEARATLDNARRRLEEGTRLGEGRNIARSELSERETDVAIAEATLERRRAERDRLQARLERHRLRAPFDGRITQRDVAVGEWATPGTPLLTLIDLDDLALDFAVPLELHHRLAEAELEVRLPGRDDWLPARPVADVPRDDGASRQFLLRATLDEAPAMLPGMAVQGRLLLRGERGPTVPRDALLRRPDGSVSLWLAEEENGEWHARERRVTPGASHDGRVAVQGVDAGERVVLRGNERLEEGQRLTLEDE</sequence>
<dbReference type="STRING" id="376427.SAMN04487954_1352"/>
<proteinExistence type="inferred from homology"/>
<dbReference type="Gene3D" id="2.40.50.100">
    <property type="match status" value="1"/>
</dbReference>
<keyword evidence="6" id="KW-1185">Reference proteome</keyword>
<evidence type="ECO:0000313" key="6">
    <source>
        <dbReference type="Proteomes" id="UP000198525"/>
    </source>
</evidence>
<dbReference type="PANTHER" id="PTHR30469">
    <property type="entry name" value="MULTIDRUG RESISTANCE PROTEIN MDTA"/>
    <property type="match status" value="1"/>
</dbReference>
<dbReference type="PANTHER" id="PTHR30469:SF15">
    <property type="entry name" value="HLYD FAMILY OF SECRETION PROTEINS"/>
    <property type="match status" value="1"/>
</dbReference>
<feature type="signal peptide" evidence="3">
    <location>
        <begin position="1"/>
        <end position="25"/>
    </location>
</feature>
<feature type="chain" id="PRO_5011489842" evidence="3">
    <location>
        <begin position="26"/>
        <end position="352"/>
    </location>
</feature>
<dbReference type="InterPro" id="IPR006143">
    <property type="entry name" value="RND_pump_MFP"/>
</dbReference>
<dbReference type="SUPFAM" id="SSF111369">
    <property type="entry name" value="HlyD-like secretion proteins"/>
    <property type="match status" value="1"/>
</dbReference>
<comment type="similarity">
    <text evidence="1">Belongs to the membrane fusion protein (MFP) (TC 8.A.1) family.</text>
</comment>
<feature type="coiled-coil region" evidence="2">
    <location>
        <begin position="88"/>
        <end position="167"/>
    </location>
</feature>
<dbReference type="RefSeq" id="WP_245682319.1">
    <property type="nucleotide sequence ID" value="NZ_FNES01000035.1"/>
</dbReference>
<dbReference type="InterPro" id="IPR058647">
    <property type="entry name" value="BSH_CzcB-like"/>
</dbReference>
<keyword evidence="3" id="KW-0732">Signal</keyword>
<evidence type="ECO:0000256" key="3">
    <source>
        <dbReference type="SAM" id="SignalP"/>
    </source>
</evidence>
<reference evidence="5 6" key="1">
    <citation type="submission" date="2016-10" db="EMBL/GenBank/DDBJ databases">
        <authorList>
            <person name="de Groot N.N."/>
        </authorList>
    </citation>
    <scope>NUCLEOTIDE SEQUENCE [LARGE SCALE GENOMIC DNA]</scope>
    <source>
        <strain evidence="5 6">CGMCC 1.6133</strain>
    </source>
</reference>
<evidence type="ECO:0000313" key="5">
    <source>
        <dbReference type="EMBL" id="SDK79279.1"/>
    </source>
</evidence>
<dbReference type="GO" id="GO:1990281">
    <property type="term" value="C:efflux pump complex"/>
    <property type="evidence" value="ECO:0007669"/>
    <property type="project" value="TreeGrafter"/>
</dbReference>
<gene>
    <name evidence="5" type="ORF">SAMN04487954_1352</name>
</gene>
<organism evidence="5 6">
    <name type="scientific">Billgrantia gudaonensis</name>
    <dbReference type="NCBI Taxonomy" id="376427"/>
    <lineage>
        <taxon>Bacteria</taxon>
        <taxon>Pseudomonadati</taxon>
        <taxon>Pseudomonadota</taxon>
        <taxon>Gammaproteobacteria</taxon>
        <taxon>Oceanospirillales</taxon>
        <taxon>Halomonadaceae</taxon>
        <taxon>Billgrantia</taxon>
    </lineage>
</organism>
<evidence type="ECO:0000256" key="1">
    <source>
        <dbReference type="ARBA" id="ARBA00009477"/>
    </source>
</evidence>
<dbReference type="Gene3D" id="2.40.30.170">
    <property type="match status" value="1"/>
</dbReference>
<keyword evidence="2" id="KW-0175">Coiled coil</keyword>
<name>A0A1G9ET03_9GAMM</name>
<accession>A0A1G9ET03</accession>
<dbReference type="Gene3D" id="1.10.287.470">
    <property type="entry name" value="Helix hairpin bin"/>
    <property type="match status" value="1"/>
</dbReference>
<protein>
    <submittedName>
        <fullName evidence="5">RND family efflux transporter, MFP subunit</fullName>
    </submittedName>
</protein>
<dbReference type="EMBL" id="FNES01000035">
    <property type="protein sequence ID" value="SDK79279.1"/>
    <property type="molecule type" value="Genomic_DNA"/>
</dbReference>
<dbReference type="Proteomes" id="UP000198525">
    <property type="component" value="Unassembled WGS sequence"/>
</dbReference>
<evidence type="ECO:0000256" key="2">
    <source>
        <dbReference type="SAM" id="Coils"/>
    </source>
</evidence>